<feature type="domain" description="Importin N-terminal" evidence="5">
    <location>
        <begin position="26"/>
        <end position="105"/>
    </location>
</feature>
<dbReference type="InterPro" id="IPR016024">
    <property type="entry name" value="ARM-type_fold"/>
</dbReference>
<dbReference type="Gene3D" id="1.25.10.10">
    <property type="entry name" value="Leucine-rich Repeat Variant"/>
    <property type="match status" value="1"/>
</dbReference>
<keyword evidence="7" id="KW-1185">Reference proteome</keyword>
<feature type="compositionally biased region" description="Acidic residues" evidence="4">
    <location>
        <begin position="965"/>
        <end position="1002"/>
    </location>
</feature>
<evidence type="ECO:0000313" key="6">
    <source>
        <dbReference type="EMBL" id="KAK8967678.1"/>
    </source>
</evidence>
<feature type="region of interest" description="Disordered" evidence="4">
    <location>
        <begin position="964"/>
        <end position="1002"/>
    </location>
</feature>
<accession>A0ABR2MU22</accession>
<name>A0ABR2MU22_9ASPA</name>
<gene>
    <name evidence="6" type="ORF">KSP40_PGU003613</name>
</gene>
<evidence type="ECO:0000256" key="2">
    <source>
        <dbReference type="ARBA" id="ARBA00022448"/>
    </source>
</evidence>
<evidence type="ECO:0000313" key="7">
    <source>
        <dbReference type="Proteomes" id="UP001412067"/>
    </source>
</evidence>
<sequence>MESLIPDISHLLNNTLSLDKPLVSAAADQLDKLSRHPEFPLSLLAIARAGDSQGLKIASAVYLKNFIKRNEVEIRASSRQYIEFRNQLAQNLLLVERPVLKVLIEAFRVIIATDFVKENSWPNLIPELNSAIQSSKLISQNPHSQWSTINALIVLQTTIRPFQYFLNPEVPKESVPPQLELIAEDILVPLQATVHFLVDKALSSPGRLEIEYEALLIICKCIYFSVRSYMPSALRLVLITSCNDWYRILDSMRLGATFSQEGHLWLKIGKRILVILLTLVTRHRKHADKLMPDIIKCAIKIVTQNADISSLDPLSERIVSLAFDVISHVLETGPGWRSVSPYFSSLMDSAIFPALTLNRKDISEWEEDVDEYIRKNLPSDVDDISGWTEDLYTSRKSAINLLGVIANLKGPPSSAASKQKKRNRNKKKECHSTVGELLVMPFLSRFPIPCGAEKSSSKVLQDYYGVLMAYGGLQDFLKERSSEYTYTLIQHRVLPIFSLSPCSPYLLSTANWLLGELACCIPQGMSANIYNSLTKSLIMSDDGYFNYYPIRASATTAIIELINNHFFPPDWLPLLQILVNRLAAVDENESSLFFNLLNTVIEAGMDKVVGYIPIVVSNITDAILRNIPPAPEPWSQVVEHWFTALAQVAQIWESSLPDDIQISENGEWRSVWASIAKLFSDLLQKAWLMSSSRSAVDHNHVVSGSLPPPSCIHDASTLLAFVMRFVTQTDEVTALKITELLAVWSTLIADWDSWEEMEDQAIFRSIREAVNLQRKCELQILFFRGLPLVNSSQGSMLSIFEGICGFVSEAIKSYPSAVWRACSCIHALLHVPSFSSDAESIKYVMATNFTTVAFSRFRDVHEKPIGLWKPLLLIISSCYVLYPEDIEQVLQKEDDNGFIIWASALAHISISSFTPGLTTASEITISVVALKKVVERLLISLLDKGEVLRVCFIALLDAFTRMKEDEEDEVSDEEESEDNEDNDDEGDDYDVDSEDDQLEETEEEFLDRYAKAAADLQNEIVEGDIEDHELELEFGSFDEMKMEGSLLLLIERHGRDILRGQPLPPSLLHRLISNLPHLSYLFQIS</sequence>
<protein>
    <recommendedName>
        <fullName evidence="5">Importin N-terminal domain-containing protein</fullName>
    </recommendedName>
</protein>
<dbReference type="InterPro" id="IPR001494">
    <property type="entry name" value="Importin-beta_N"/>
</dbReference>
<evidence type="ECO:0000256" key="4">
    <source>
        <dbReference type="SAM" id="MobiDB-lite"/>
    </source>
</evidence>
<dbReference type="PANTHER" id="PTHR10997:SF29">
    <property type="entry name" value="ARM REPEAT SUPERFAMILY PROTEIN"/>
    <property type="match status" value="1"/>
</dbReference>
<dbReference type="Pfam" id="PF03810">
    <property type="entry name" value="IBN_N"/>
    <property type="match status" value="1"/>
</dbReference>
<dbReference type="EMBL" id="JBBWWR010000004">
    <property type="protein sequence ID" value="KAK8967678.1"/>
    <property type="molecule type" value="Genomic_DNA"/>
</dbReference>
<proteinExistence type="predicted"/>
<keyword evidence="2" id="KW-0813">Transport</keyword>
<dbReference type="PROSITE" id="PS50166">
    <property type="entry name" value="IMPORTIN_B_NT"/>
    <property type="match status" value="1"/>
</dbReference>
<dbReference type="Proteomes" id="UP001412067">
    <property type="component" value="Unassembled WGS sequence"/>
</dbReference>
<evidence type="ECO:0000256" key="1">
    <source>
        <dbReference type="ARBA" id="ARBA00004123"/>
    </source>
</evidence>
<dbReference type="InterPro" id="IPR011989">
    <property type="entry name" value="ARM-like"/>
</dbReference>
<dbReference type="PANTHER" id="PTHR10997">
    <property type="entry name" value="IMPORTIN-7, 8, 11"/>
    <property type="match status" value="1"/>
</dbReference>
<comment type="subcellular location">
    <subcellularLocation>
        <location evidence="1">Nucleus</location>
    </subcellularLocation>
</comment>
<reference evidence="6 7" key="1">
    <citation type="journal article" date="2022" name="Nat. Plants">
        <title>Genomes of leafy and leafless Platanthera orchids illuminate the evolution of mycoheterotrophy.</title>
        <authorList>
            <person name="Li M.H."/>
            <person name="Liu K.W."/>
            <person name="Li Z."/>
            <person name="Lu H.C."/>
            <person name="Ye Q.L."/>
            <person name="Zhang D."/>
            <person name="Wang J.Y."/>
            <person name="Li Y.F."/>
            <person name="Zhong Z.M."/>
            <person name="Liu X."/>
            <person name="Yu X."/>
            <person name="Liu D.K."/>
            <person name="Tu X.D."/>
            <person name="Liu B."/>
            <person name="Hao Y."/>
            <person name="Liao X.Y."/>
            <person name="Jiang Y.T."/>
            <person name="Sun W.H."/>
            <person name="Chen J."/>
            <person name="Chen Y.Q."/>
            <person name="Ai Y."/>
            <person name="Zhai J.W."/>
            <person name="Wu S.S."/>
            <person name="Zhou Z."/>
            <person name="Hsiao Y.Y."/>
            <person name="Wu W.L."/>
            <person name="Chen Y.Y."/>
            <person name="Lin Y.F."/>
            <person name="Hsu J.L."/>
            <person name="Li C.Y."/>
            <person name="Wang Z.W."/>
            <person name="Zhao X."/>
            <person name="Zhong W.Y."/>
            <person name="Ma X.K."/>
            <person name="Ma L."/>
            <person name="Huang J."/>
            <person name="Chen G.Z."/>
            <person name="Huang M.Z."/>
            <person name="Huang L."/>
            <person name="Peng D.H."/>
            <person name="Luo Y.B."/>
            <person name="Zou S.Q."/>
            <person name="Chen S.P."/>
            <person name="Lan S."/>
            <person name="Tsai W.C."/>
            <person name="Van de Peer Y."/>
            <person name="Liu Z.J."/>
        </authorList>
    </citation>
    <scope>NUCLEOTIDE SEQUENCE [LARGE SCALE GENOMIC DNA]</scope>
    <source>
        <strain evidence="6">Lor288</strain>
    </source>
</reference>
<comment type="caution">
    <text evidence="6">The sequence shown here is derived from an EMBL/GenBank/DDBJ whole genome shotgun (WGS) entry which is preliminary data.</text>
</comment>
<keyword evidence="3" id="KW-0539">Nucleus</keyword>
<evidence type="ECO:0000259" key="5">
    <source>
        <dbReference type="PROSITE" id="PS50166"/>
    </source>
</evidence>
<evidence type="ECO:0000256" key="3">
    <source>
        <dbReference type="ARBA" id="ARBA00023242"/>
    </source>
</evidence>
<organism evidence="6 7">
    <name type="scientific">Platanthera guangdongensis</name>
    <dbReference type="NCBI Taxonomy" id="2320717"/>
    <lineage>
        <taxon>Eukaryota</taxon>
        <taxon>Viridiplantae</taxon>
        <taxon>Streptophyta</taxon>
        <taxon>Embryophyta</taxon>
        <taxon>Tracheophyta</taxon>
        <taxon>Spermatophyta</taxon>
        <taxon>Magnoliopsida</taxon>
        <taxon>Liliopsida</taxon>
        <taxon>Asparagales</taxon>
        <taxon>Orchidaceae</taxon>
        <taxon>Orchidoideae</taxon>
        <taxon>Orchideae</taxon>
        <taxon>Orchidinae</taxon>
        <taxon>Platanthera</taxon>
    </lineage>
</organism>
<dbReference type="SUPFAM" id="SSF48371">
    <property type="entry name" value="ARM repeat"/>
    <property type="match status" value="1"/>
</dbReference>